<evidence type="ECO:0000313" key="2">
    <source>
        <dbReference type="Proteomes" id="UP000011135"/>
    </source>
</evidence>
<comment type="caution">
    <text evidence="1">The sequence shown here is derived from an EMBL/GenBank/DDBJ whole genome shotgun (WGS) entry which is preliminary data.</text>
</comment>
<dbReference type="EMBL" id="AMZN01000031">
    <property type="protein sequence ID" value="ELR71910.1"/>
    <property type="molecule type" value="Genomic_DNA"/>
</dbReference>
<accession>L8JSS9</accession>
<organism evidence="1 2">
    <name type="scientific">Fulvivirga imtechensis AK7</name>
    <dbReference type="NCBI Taxonomy" id="1237149"/>
    <lineage>
        <taxon>Bacteria</taxon>
        <taxon>Pseudomonadati</taxon>
        <taxon>Bacteroidota</taxon>
        <taxon>Cytophagia</taxon>
        <taxon>Cytophagales</taxon>
        <taxon>Fulvivirgaceae</taxon>
        <taxon>Fulvivirga</taxon>
    </lineage>
</organism>
<keyword evidence="2" id="KW-1185">Reference proteome</keyword>
<dbReference type="Proteomes" id="UP000011135">
    <property type="component" value="Unassembled WGS sequence"/>
</dbReference>
<reference evidence="1 2" key="1">
    <citation type="submission" date="2012-12" db="EMBL/GenBank/DDBJ databases">
        <title>Genome assembly of Fulvivirga imtechensis AK7.</title>
        <authorList>
            <person name="Nupur N."/>
            <person name="Khatri I."/>
            <person name="Kumar R."/>
            <person name="Subramanian S."/>
            <person name="Pinnaka A."/>
        </authorList>
    </citation>
    <scope>NUCLEOTIDE SEQUENCE [LARGE SCALE GENOMIC DNA]</scope>
    <source>
        <strain evidence="1 2">AK7</strain>
    </source>
</reference>
<dbReference type="AlphaFoldDB" id="L8JSS9"/>
<protein>
    <submittedName>
        <fullName evidence="1">Uncharacterized protein</fullName>
    </submittedName>
</protein>
<sequence length="44" mass="4877">MMEISCALDFHQLWKGVIMISLEGPAEGIEKFPRTSLSSTSYGD</sequence>
<gene>
    <name evidence="1" type="ORF">C900_02149</name>
</gene>
<proteinExistence type="predicted"/>
<name>L8JSS9_9BACT</name>
<evidence type="ECO:0000313" key="1">
    <source>
        <dbReference type="EMBL" id="ELR71910.1"/>
    </source>
</evidence>